<reference evidence="2" key="1">
    <citation type="journal article" date="2020" name="Mol. Plant Microbe Interact.">
        <title>Genome Sequence of the Biocontrol Agent Coniothyrium minitans strain Conio (IMI 134523).</title>
        <authorList>
            <person name="Patel D."/>
            <person name="Shittu T.A."/>
            <person name="Baroncelli R."/>
            <person name="Muthumeenakshi S."/>
            <person name="Osborne T.H."/>
            <person name="Janganan T.K."/>
            <person name="Sreenivasaprasad S."/>
        </authorList>
    </citation>
    <scope>NUCLEOTIDE SEQUENCE</scope>
    <source>
        <strain evidence="2">Conio</strain>
    </source>
</reference>
<keyword evidence="3" id="KW-1185">Reference proteome</keyword>
<proteinExistence type="predicted"/>
<evidence type="ECO:0000256" key="1">
    <source>
        <dbReference type="SAM" id="MobiDB-lite"/>
    </source>
</evidence>
<organism evidence="2 3">
    <name type="scientific">Paraphaeosphaeria minitans</name>
    <dbReference type="NCBI Taxonomy" id="565426"/>
    <lineage>
        <taxon>Eukaryota</taxon>
        <taxon>Fungi</taxon>
        <taxon>Dikarya</taxon>
        <taxon>Ascomycota</taxon>
        <taxon>Pezizomycotina</taxon>
        <taxon>Dothideomycetes</taxon>
        <taxon>Pleosporomycetidae</taxon>
        <taxon>Pleosporales</taxon>
        <taxon>Massarineae</taxon>
        <taxon>Didymosphaeriaceae</taxon>
        <taxon>Paraphaeosphaeria</taxon>
    </lineage>
</organism>
<dbReference type="AlphaFoldDB" id="A0A9P6G7W5"/>
<protein>
    <submittedName>
        <fullName evidence="2">Uncharacterized protein</fullName>
    </submittedName>
</protein>
<dbReference type="EMBL" id="WJXW01000015">
    <property type="protein sequence ID" value="KAF9730080.1"/>
    <property type="molecule type" value="Genomic_DNA"/>
</dbReference>
<dbReference type="OrthoDB" id="3737134at2759"/>
<feature type="region of interest" description="Disordered" evidence="1">
    <location>
        <begin position="221"/>
        <end position="282"/>
    </location>
</feature>
<sequence>MGYSFLLRSTPALAYCATPAAALSCHLFIKYSADLDQAAITISLTTHIHGFRDAQDFDFTYNADILVPDGTFIRPATEDLPQTQLSKIARKTAASAPALKTFVLKLCKPCSIRCSRLADCITPKQGHDAAFRQLRDLASVTEVCIVFDADFIHKRDHAAFYNLSNHPDQLAGIPAQAYKGPLSRQVDWTAFGPADDAEHDAEAPPSYDEARAKRRRQCFGEATHPGAGSSSPGRSPPAKRERVETDLDCWGSPTEKATTEERESPSPRALSPPYQTEPNDRETTKAALEALLPEALQKALPDMLARVFAVPRPATSDPLATGSLGALIMSQIASDVVTRLQPRERKAIEKGCMEAVKQMSRETIKQICAKSHEKILKDMLDYAHDLRDGADIQFFQELEDHTLNLTVAKDEGMEEIRREVIAKREDLVATAQDVEAQTGAKLQEQADEAWEQTKWAVSMREELLLERISEIVGHRHPPSAPPRQRAGSVPL</sequence>
<evidence type="ECO:0000313" key="2">
    <source>
        <dbReference type="EMBL" id="KAF9730080.1"/>
    </source>
</evidence>
<evidence type="ECO:0000313" key="3">
    <source>
        <dbReference type="Proteomes" id="UP000756921"/>
    </source>
</evidence>
<name>A0A9P6G7W5_9PLEO</name>
<dbReference type="Proteomes" id="UP000756921">
    <property type="component" value="Unassembled WGS sequence"/>
</dbReference>
<accession>A0A9P6G7W5</accession>
<gene>
    <name evidence="2" type="ORF">PMIN01_12013</name>
</gene>
<comment type="caution">
    <text evidence="2">The sequence shown here is derived from an EMBL/GenBank/DDBJ whole genome shotgun (WGS) entry which is preliminary data.</text>
</comment>